<reference evidence="12" key="1">
    <citation type="submission" date="2020-06" db="EMBL/GenBank/DDBJ databases">
        <title>Draft genome of Bugula neritina, a colonial animal packing powerful symbionts and potential medicines.</title>
        <authorList>
            <person name="Rayko M."/>
        </authorList>
    </citation>
    <scope>NUCLEOTIDE SEQUENCE [LARGE SCALE GENOMIC DNA]</scope>
    <source>
        <strain evidence="12">Kwan_BN1</strain>
    </source>
</reference>
<keyword evidence="2 9" id="KW-0812">Transmembrane</keyword>
<feature type="domain" description="Fibronectin type-III" evidence="11">
    <location>
        <begin position="5"/>
        <end position="111"/>
    </location>
</feature>
<dbReference type="Gene3D" id="2.60.40.10">
    <property type="entry name" value="Immunoglobulins"/>
    <property type="match status" value="1"/>
</dbReference>
<dbReference type="SUPFAM" id="SSF49265">
    <property type="entry name" value="Fibronectin type III"/>
    <property type="match status" value="1"/>
</dbReference>
<comment type="caution">
    <text evidence="12">The sequence shown here is derived from an EMBL/GenBank/DDBJ whole genome shotgun (WGS) entry which is preliminary data.</text>
</comment>
<gene>
    <name evidence="12" type="ORF">EB796_010962</name>
</gene>
<keyword evidence="7" id="KW-0325">Glycoprotein</keyword>
<feature type="region of interest" description="Disordered" evidence="8">
    <location>
        <begin position="238"/>
        <end position="260"/>
    </location>
</feature>
<feature type="domain" description="Tyrosine-protein phosphatase" evidence="10">
    <location>
        <begin position="393"/>
        <end position="449"/>
    </location>
</feature>
<keyword evidence="5 9" id="KW-1133">Transmembrane helix</keyword>
<evidence type="ECO:0000256" key="4">
    <source>
        <dbReference type="ARBA" id="ARBA00022912"/>
    </source>
</evidence>
<dbReference type="GO" id="GO:0004725">
    <property type="term" value="F:protein tyrosine phosphatase activity"/>
    <property type="evidence" value="ECO:0007669"/>
    <property type="project" value="InterPro"/>
</dbReference>
<evidence type="ECO:0000259" key="10">
    <source>
        <dbReference type="PROSITE" id="PS50055"/>
    </source>
</evidence>
<dbReference type="InterPro" id="IPR000242">
    <property type="entry name" value="PTP_cat"/>
</dbReference>
<comment type="subcellular location">
    <subcellularLocation>
        <location evidence="1">Membrane</location>
        <topology evidence="1">Single-pass type I membrane protein</topology>
    </subcellularLocation>
</comment>
<protein>
    <submittedName>
        <fullName evidence="12">Uncharacterized protein</fullName>
    </submittedName>
</protein>
<keyword evidence="4" id="KW-0904">Protein phosphatase</keyword>
<evidence type="ECO:0000256" key="6">
    <source>
        <dbReference type="ARBA" id="ARBA00023136"/>
    </source>
</evidence>
<keyword evidence="6 9" id="KW-0472">Membrane</keyword>
<proteinExistence type="predicted"/>
<feature type="compositionally biased region" description="Polar residues" evidence="8">
    <location>
        <begin position="249"/>
        <end position="260"/>
    </location>
</feature>
<dbReference type="InterPro" id="IPR003961">
    <property type="entry name" value="FN3_dom"/>
</dbReference>
<dbReference type="PANTHER" id="PTHR46957:SF3">
    <property type="entry name" value="CYTOKINE RECEPTOR"/>
    <property type="match status" value="1"/>
</dbReference>
<evidence type="ECO:0000256" key="7">
    <source>
        <dbReference type="ARBA" id="ARBA00023180"/>
    </source>
</evidence>
<evidence type="ECO:0000256" key="5">
    <source>
        <dbReference type="ARBA" id="ARBA00022989"/>
    </source>
</evidence>
<dbReference type="CDD" id="cd00063">
    <property type="entry name" value="FN3"/>
    <property type="match status" value="1"/>
</dbReference>
<name>A0A7J7JWG5_BUGNE</name>
<evidence type="ECO:0000259" key="11">
    <source>
        <dbReference type="PROSITE" id="PS50853"/>
    </source>
</evidence>
<dbReference type="GO" id="GO:0016020">
    <property type="term" value="C:membrane"/>
    <property type="evidence" value="ECO:0007669"/>
    <property type="project" value="UniProtKB-SubCell"/>
</dbReference>
<dbReference type="PROSITE" id="PS50055">
    <property type="entry name" value="TYR_PHOSPHATASE_PTP"/>
    <property type="match status" value="1"/>
</dbReference>
<dbReference type="SMART" id="SM00060">
    <property type="entry name" value="FN3"/>
    <property type="match status" value="1"/>
</dbReference>
<dbReference type="InterPro" id="IPR029021">
    <property type="entry name" value="Prot-tyrosine_phosphatase-like"/>
</dbReference>
<dbReference type="InterPro" id="IPR050713">
    <property type="entry name" value="RTP_Phos/Ushers"/>
</dbReference>
<evidence type="ECO:0000256" key="8">
    <source>
        <dbReference type="SAM" id="MobiDB-lite"/>
    </source>
</evidence>
<dbReference type="InterPro" id="IPR013783">
    <property type="entry name" value="Ig-like_fold"/>
</dbReference>
<feature type="transmembrane region" description="Helical" evidence="9">
    <location>
        <begin position="266"/>
        <end position="290"/>
    </location>
</feature>
<keyword evidence="3" id="KW-0732">Signal</keyword>
<dbReference type="PROSITE" id="PS50853">
    <property type="entry name" value="FN3"/>
    <property type="match status" value="1"/>
</dbReference>
<evidence type="ECO:0000313" key="12">
    <source>
        <dbReference type="EMBL" id="KAF6030732.1"/>
    </source>
</evidence>
<dbReference type="InterPro" id="IPR057598">
    <property type="entry name" value="Fn3_PTPRU"/>
</dbReference>
<sequence>MTPNSPDGLTVDTRTSTSVTISWFPVDYTDKIYSIQQYQVGVKCTTTNNTFNYNVTVNSESYYNTSDSSNTSLTIEPLYSQVEYSCTVKALLSENEFGESSREIVFWTKPEEVVLTYSNDNNTVNPSEETITVPLPNITSSDDILNGYDSMVIVVEKLSSREKRSITVDSIDNVTVYITASFPVTNYSSSLIVGDNQTYGGYWNRPLDNQYSYHIAIGFKAKTEDDVLKFTTIPGAESVRLTGAPPPSSGTNTEGSVATTQKPGSMGGIIGGAVGGLTVLVVVVVVVAVVMKRRKNSGSEDPKPSSSHLRRPVLEKPGKAPKPVGSAAPPFTVPEATTLVRENNSAGGSHDQHTDNTYENTAKLSPAASRPLLIPQLHSIISAEISTFQKDSFKEEFLLIKAPALPCKVGRLPENVKRNRFKNIIAADETRVKLKVDEYDSDYVNANFIQVCHYLLDTLSTIC</sequence>
<accession>A0A7J7JWG5</accession>
<evidence type="ECO:0000256" key="9">
    <source>
        <dbReference type="SAM" id="Phobius"/>
    </source>
</evidence>
<dbReference type="OrthoDB" id="10252017at2759"/>
<evidence type="ECO:0000313" key="13">
    <source>
        <dbReference type="Proteomes" id="UP000593567"/>
    </source>
</evidence>
<keyword evidence="4" id="KW-0378">Hydrolase</keyword>
<dbReference type="InterPro" id="IPR036116">
    <property type="entry name" value="FN3_sf"/>
</dbReference>
<dbReference type="EMBL" id="VXIV02001678">
    <property type="protein sequence ID" value="KAF6030732.1"/>
    <property type="molecule type" value="Genomic_DNA"/>
</dbReference>
<evidence type="ECO:0000256" key="3">
    <source>
        <dbReference type="ARBA" id="ARBA00022729"/>
    </source>
</evidence>
<dbReference type="AlphaFoldDB" id="A0A7J7JWG5"/>
<feature type="region of interest" description="Disordered" evidence="8">
    <location>
        <begin position="294"/>
        <end position="331"/>
    </location>
</feature>
<dbReference type="Proteomes" id="UP000593567">
    <property type="component" value="Unassembled WGS sequence"/>
</dbReference>
<evidence type="ECO:0000256" key="2">
    <source>
        <dbReference type="ARBA" id="ARBA00022692"/>
    </source>
</evidence>
<keyword evidence="13" id="KW-1185">Reference proteome</keyword>
<dbReference type="Pfam" id="PF23144">
    <property type="entry name" value="Fn3_PTPRU"/>
    <property type="match status" value="1"/>
</dbReference>
<dbReference type="Pfam" id="PF00041">
    <property type="entry name" value="fn3"/>
    <property type="match status" value="1"/>
</dbReference>
<dbReference type="Pfam" id="PF00102">
    <property type="entry name" value="Y_phosphatase"/>
    <property type="match status" value="1"/>
</dbReference>
<evidence type="ECO:0000256" key="1">
    <source>
        <dbReference type="ARBA" id="ARBA00004479"/>
    </source>
</evidence>
<dbReference type="Gene3D" id="3.90.190.10">
    <property type="entry name" value="Protein tyrosine phosphatase superfamily"/>
    <property type="match status" value="1"/>
</dbReference>
<dbReference type="PANTHER" id="PTHR46957">
    <property type="entry name" value="CYTOKINE RECEPTOR"/>
    <property type="match status" value="1"/>
</dbReference>
<organism evidence="12 13">
    <name type="scientific">Bugula neritina</name>
    <name type="common">Brown bryozoan</name>
    <name type="synonym">Sertularia neritina</name>
    <dbReference type="NCBI Taxonomy" id="10212"/>
    <lineage>
        <taxon>Eukaryota</taxon>
        <taxon>Metazoa</taxon>
        <taxon>Spiralia</taxon>
        <taxon>Lophotrochozoa</taxon>
        <taxon>Bryozoa</taxon>
        <taxon>Gymnolaemata</taxon>
        <taxon>Cheilostomatida</taxon>
        <taxon>Flustrina</taxon>
        <taxon>Buguloidea</taxon>
        <taxon>Bugulidae</taxon>
        <taxon>Bugula</taxon>
    </lineage>
</organism>
<dbReference type="SUPFAM" id="SSF52799">
    <property type="entry name" value="(Phosphotyrosine protein) phosphatases II"/>
    <property type="match status" value="1"/>
</dbReference>